<keyword evidence="3" id="KW-1185">Reference proteome</keyword>
<evidence type="ECO:0000313" key="2">
    <source>
        <dbReference type="EMBL" id="ERN00718.1"/>
    </source>
</evidence>
<dbReference type="AlphaFoldDB" id="W1NYK3"/>
<dbReference type="HOGENOM" id="CLU_162915_0_0_1"/>
<dbReference type="Proteomes" id="UP000017836">
    <property type="component" value="Unassembled WGS sequence"/>
</dbReference>
<gene>
    <name evidence="2" type="ORF">AMTR_s00106p00097950</name>
</gene>
<accession>W1NYK3</accession>
<reference evidence="3" key="1">
    <citation type="journal article" date="2013" name="Science">
        <title>The Amborella genome and the evolution of flowering plants.</title>
        <authorList>
            <consortium name="Amborella Genome Project"/>
        </authorList>
    </citation>
    <scope>NUCLEOTIDE SEQUENCE [LARGE SCALE GENOMIC DNA]</scope>
</reference>
<dbReference type="Gramene" id="ERN00718">
    <property type="protein sequence ID" value="ERN00718"/>
    <property type="gene ID" value="AMTR_s00106p00097950"/>
</dbReference>
<dbReference type="GO" id="GO:0010073">
    <property type="term" value="P:meristem maintenance"/>
    <property type="evidence" value="ECO:0007669"/>
    <property type="project" value="InterPro"/>
</dbReference>
<dbReference type="PANTHER" id="PTHR46033:SF1">
    <property type="entry name" value="PROTEIN MAIN-LIKE 2"/>
    <property type="match status" value="1"/>
</dbReference>
<evidence type="ECO:0000313" key="3">
    <source>
        <dbReference type="Proteomes" id="UP000017836"/>
    </source>
</evidence>
<name>W1NYK3_AMBTC</name>
<dbReference type="InterPro" id="IPR044824">
    <property type="entry name" value="MAIN-like"/>
</dbReference>
<dbReference type="EMBL" id="KI394815">
    <property type="protein sequence ID" value="ERN00718.1"/>
    <property type="molecule type" value="Genomic_DNA"/>
</dbReference>
<dbReference type="InterPro" id="IPR019557">
    <property type="entry name" value="AminoTfrase-like_pln_mobile"/>
</dbReference>
<sequence length="100" mass="12170">MWKKQACHKNISFDNISFNMVTWQPYEESQEIAEYVMCQSYLISFDIAEYYMPNRVLRQFEKMQGVPVTPPKWDRREKVGVYPINWTVELGKQIKDWKQR</sequence>
<dbReference type="PANTHER" id="PTHR46033">
    <property type="entry name" value="PROTEIN MAIN-LIKE 2"/>
    <property type="match status" value="1"/>
</dbReference>
<proteinExistence type="predicted"/>
<evidence type="ECO:0000259" key="1">
    <source>
        <dbReference type="Pfam" id="PF10536"/>
    </source>
</evidence>
<feature type="domain" description="Aminotransferase-like plant mobile" evidence="1">
    <location>
        <begin position="12"/>
        <end position="100"/>
    </location>
</feature>
<dbReference type="eggNOG" id="ENOG502R6SK">
    <property type="taxonomic scope" value="Eukaryota"/>
</dbReference>
<protein>
    <recommendedName>
        <fullName evidence="1">Aminotransferase-like plant mobile domain-containing protein</fullName>
    </recommendedName>
</protein>
<dbReference type="Pfam" id="PF10536">
    <property type="entry name" value="PMD"/>
    <property type="match status" value="1"/>
</dbReference>
<organism evidence="2 3">
    <name type="scientific">Amborella trichopoda</name>
    <dbReference type="NCBI Taxonomy" id="13333"/>
    <lineage>
        <taxon>Eukaryota</taxon>
        <taxon>Viridiplantae</taxon>
        <taxon>Streptophyta</taxon>
        <taxon>Embryophyta</taxon>
        <taxon>Tracheophyta</taxon>
        <taxon>Spermatophyta</taxon>
        <taxon>Magnoliopsida</taxon>
        <taxon>Amborellales</taxon>
        <taxon>Amborellaceae</taxon>
        <taxon>Amborella</taxon>
    </lineage>
</organism>